<reference evidence="1" key="1">
    <citation type="submission" date="2018-01" db="EMBL/GenBank/DDBJ databases">
        <title>An insight into the sialome of Amazonian anophelines.</title>
        <authorList>
            <person name="Ribeiro J.M."/>
            <person name="Scarpassa V."/>
            <person name="Calvo E."/>
        </authorList>
    </citation>
    <scope>NUCLEOTIDE SEQUENCE</scope>
    <source>
        <tissue evidence="1">Salivary glands</tissue>
    </source>
</reference>
<proteinExistence type="predicted"/>
<sequence length="76" mass="8939">MRYSCRAMVWCSHFQVWCSALMRYRIPTQSREHLMGIPFSWPDARRKRFPPVASVTEEGRRRDEVSFGCCCCCCLG</sequence>
<dbReference type="AlphaFoldDB" id="A0A2M4CDH2"/>
<name>A0A2M4CDH2_9DIPT</name>
<dbReference type="EMBL" id="GGFJ01013847">
    <property type="protein sequence ID" value="MBW62988.1"/>
    <property type="molecule type" value="Transcribed_RNA"/>
</dbReference>
<protein>
    <submittedName>
        <fullName evidence="1">Putative secreted protein</fullName>
    </submittedName>
</protein>
<accession>A0A2M4CDH2</accession>
<evidence type="ECO:0000313" key="1">
    <source>
        <dbReference type="EMBL" id="MBW62988.1"/>
    </source>
</evidence>
<organism evidence="1">
    <name type="scientific">Anopheles marajoara</name>
    <dbReference type="NCBI Taxonomy" id="58244"/>
    <lineage>
        <taxon>Eukaryota</taxon>
        <taxon>Metazoa</taxon>
        <taxon>Ecdysozoa</taxon>
        <taxon>Arthropoda</taxon>
        <taxon>Hexapoda</taxon>
        <taxon>Insecta</taxon>
        <taxon>Pterygota</taxon>
        <taxon>Neoptera</taxon>
        <taxon>Endopterygota</taxon>
        <taxon>Diptera</taxon>
        <taxon>Nematocera</taxon>
        <taxon>Culicoidea</taxon>
        <taxon>Culicidae</taxon>
        <taxon>Anophelinae</taxon>
        <taxon>Anopheles</taxon>
    </lineage>
</organism>